<comment type="caution">
    <text evidence="2">The sequence shown here is derived from an EMBL/GenBank/DDBJ whole genome shotgun (WGS) entry which is preliminary data.</text>
</comment>
<keyword evidence="1" id="KW-0812">Transmembrane</keyword>
<organism evidence="2 3">
    <name type="scientific">Nelumbo nucifera</name>
    <name type="common">Sacred lotus</name>
    <dbReference type="NCBI Taxonomy" id="4432"/>
    <lineage>
        <taxon>Eukaryota</taxon>
        <taxon>Viridiplantae</taxon>
        <taxon>Streptophyta</taxon>
        <taxon>Embryophyta</taxon>
        <taxon>Tracheophyta</taxon>
        <taxon>Spermatophyta</taxon>
        <taxon>Magnoliopsida</taxon>
        <taxon>Proteales</taxon>
        <taxon>Nelumbonaceae</taxon>
        <taxon>Nelumbo</taxon>
    </lineage>
</organism>
<evidence type="ECO:0000256" key="1">
    <source>
        <dbReference type="SAM" id="Phobius"/>
    </source>
</evidence>
<evidence type="ECO:0000313" key="3">
    <source>
        <dbReference type="Proteomes" id="UP000607653"/>
    </source>
</evidence>
<name>A0A822Z481_NELNU</name>
<protein>
    <submittedName>
        <fullName evidence="2">Uncharacterized protein</fullName>
    </submittedName>
</protein>
<evidence type="ECO:0000313" key="2">
    <source>
        <dbReference type="EMBL" id="DAD39627.1"/>
    </source>
</evidence>
<accession>A0A822Z481</accession>
<keyword evidence="3" id="KW-1185">Reference proteome</keyword>
<proteinExistence type="predicted"/>
<dbReference type="Proteomes" id="UP000607653">
    <property type="component" value="Unassembled WGS sequence"/>
</dbReference>
<dbReference type="AlphaFoldDB" id="A0A822Z481"/>
<feature type="transmembrane region" description="Helical" evidence="1">
    <location>
        <begin position="37"/>
        <end position="54"/>
    </location>
</feature>
<keyword evidence="1" id="KW-1133">Transmembrane helix</keyword>
<keyword evidence="1" id="KW-0472">Membrane</keyword>
<reference evidence="2 3" key="1">
    <citation type="journal article" date="2020" name="Mol. Biol. Evol.">
        <title>Distinct Expression and Methylation Patterns for Genes with Different Fates following a Single Whole-Genome Duplication in Flowering Plants.</title>
        <authorList>
            <person name="Shi T."/>
            <person name="Rahmani R.S."/>
            <person name="Gugger P.F."/>
            <person name="Wang M."/>
            <person name="Li H."/>
            <person name="Zhang Y."/>
            <person name="Li Z."/>
            <person name="Wang Q."/>
            <person name="Van de Peer Y."/>
            <person name="Marchal K."/>
            <person name="Chen J."/>
        </authorList>
    </citation>
    <scope>NUCLEOTIDE SEQUENCE [LARGE SCALE GENOMIC DNA]</scope>
    <source>
        <tissue evidence="2">Leaf</tissue>
    </source>
</reference>
<dbReference type="EMBL" id="DUZY01000005">
    <property type="protein sequence ID" value="DAD39627.1"/>
    <property type="molecule type" value="Genomic_DNA"/>
</dbReference>
<sequence>MTMYVFQHSRPTSSVAFVDSSVKLTNLDVYLFKEKPTLLLVINFLLVTSPLYFWSKQVPI</sequence>
<gene>
    <name evidence="2" type="ORF">HUJ06_013950</name>
</gene>